<accession>A0A3L8QWR0</accession>
<reference evidence="2 3" key="1">
    <citation type="journal article" date="2018" name="J. Biol. Chem.">
        <title>Discovery of the actinoplanic acid pathway in Streptomyces rapamycinicus reveals a genetically conserved synergism with rapamycin.</title>
        <authorList>
            <person name="Mrak P."/>
            <person name="Krastel P."/>
            <person name="Pivk Lukancic P."/>
            <person name="Tao J."/>
            <person name="Pistorius D."/>
            <person name="Moore C.M."/>
        </authorList>
    </citation>
    <scope>NUCLEOTIDE SEQUENCE [LARGE SCALE GENOMIC DNA]</scope>
    <source>
        <strain evidence="2 3">NRRL 5491</strain>
    </source>
</reference>
<comment type="caution">
    <text evidence="2">The sequence shown here is derived from an EMBL/GenBank/DDBJ whole genome shotgun (WGS) entry which is preliminary data.</text>
</comment>
<feature type="domain" description="SnoaL-like" evidence="1">
    <location>
        <begin position="3"/>
        <end position="127"/>
    </location>
</feature>
<dbReference type="Pfam" id="PF13577">
    <property type="entry name" value="SnoaL_4"/>
    <property type="match status" value="1"/>
</dbReference>
<protein>
    <recommendedName>
        <fullName evidence="1">SnoaL-like domain-containing protein</fullName>
    </recommendedName>
</protein>
<evidence type="ECO:0000313" key="3">
    <source>
        <dbReference type="Proteomes" id="UP000281594"/>
    </source>
</evidence>
<dbReference type="CDD" id="cd00531">
    <property type="entry name" value="NTF2_like"/>
    <property type="match status" value="1"/>
</dbReference>
<dbReference type="Gene3D" id="3.10.450.50">
    <property type="match status" value="1"/>
</dbReference>
<name>A0A3L8QWR0_STRRN</name>
<gene>
    <name evidence="2" type="ORF">D3C57_143805</name>
</gene>
<sequence length="138" mass="15536">MNHLADRAAIHDLNTRYAVAFDGFRLNESSGCWAEDGVLDERETGFGLFQGREAIRDFFRDSLFAHARNVIHIMFNHLVTDIEGNRAAGSVSCLVEVVKNDGGYVRSHVKYEDEYIRVDGQWKFGSRVIKPSFPGAPS</sequence>
<evidence type="ECO:0000259" key="1">
    <source>
        <dbReference type="Pfam" id="PF13577"/>
    </source>
</evidence>
<evidence type="ECO:0000313" key="2">
    <source>
        <dbReference type="EMBL" id="RLV71606.1"/>
    </source>
</evidence>
<organism evidence="2 3">
    <name type="scientific">Streptomyces rapamycinicus (strain ATCC 29253 / DSM 41530 / NRRL 5491 / AYB-994)</name>
    <name type="common">Streptomyces hygroscopicus (strain ATCC 29253)</name>
    <dbReference type="NCBI Taxonomy" id="1343740"/>
    <lineage>
        <taxon>Bacteria</taxon>
        <taxon>Bacillati</taxon>
        <taxon>Actinomycetota</taxon>
        <taxon>Actinomycetes</taxon>
        <taxon>Kitasatosporales</taxon>
        <taxon>Streptomycetaceae</taxon>
        <taxon>Streptomyces</taxon>
        <taxon>Streptomyces violaceusniger group</taxon>
    </lineage>
</organism>
<dbReference type="RefSeq" id="WP_121826338.1">
    <property type="nucleotide sequence ID" value="NZ_QYCY01000004.1"/>
</dbReference>
<dbReference type="Proteomes" id="UP000281594">
    <property type="component" value="Unassembled WGS sequence"/>
</dbReference>
<dbReference type="InterPro" id="IPR032710">
    <property type="entry name" value="NTF2-like_dom_sf"/>
</dbReference>
<dbReference type="SUPFAM" id="SSF54427">
    <property type="entry name" value="NTF2-like"/>
    <property type="match status" value="1"/>
</dbReference>
<dbReference type="InterPro" id="IPR037401">
    <property type="entry name" value="SnoaL-like"/>
</dbReference>
<dbReference type="EMBL" id="QYCY01000004">
    <property type="protein sequence ID" value="RLV71606.1"/>
    <property type="molecule type" value="Genomic_DNA"/>
</dbReference>
<proteinExistence type="predicted"/>
<dbReference type="AlphaFoldDB" id="A0A3L8QWR0"/>